<sequence length="106" mass="11689">MTVKVKSFNSETNRALSSFVISFTRFSGDIPDKATITGISFAGRRRASEFENSRFLFSEKSLSTRLSSVSRSSAGFKSIESRQLSPRFKIPNFADALSITGPLTPK</sequence>
<comment type="caution">
    <text evidence="1">The sequence shown here is derived from an EMBL/GenBank/DDBJ whole genome shotgun (WGS) entry which is preliminary data.</text>
</comment>
<gene>
    <name evidence="1" type="ORF">SDC9_139903</name>
</gene>
<accession>A0A645DTT0</accession>
<dbReference type="EMBL" id="VSSQ01039665">
    <property type="protein sequence ID" value="MPM92767.1"/>
    <property type="molecule type" value="Genomic_DNA"/>
</dbReference>
<reference evidence="1" key="1">
    <citation type="submission" date="2019-08" db="EMBL/GenBank/DDBJ databases">
        <authorList>
            <person name="Kucharzyk K."/>
            <person name="Murdoch R.W."/>
            <person name="Higgins S."/>
            <person name="Loffler F."/>
        </authorList>
    </citation>
    <scope>NUCLEOTIDE SEQUENCE</scope>
</reference>
<name>A0A645DTT0_9ZZZZ</name>
<protein>
    <submittedName>
        <fullName evidence="1">Uncharacterized protein</fullName>
    </submittedName>
</protein>
<evidence type="ECO:0000313" key="1">
    <source>
        <dbReference type="EMBL" id="MPM92767.1"/>
    </source>
</evidence>
<organism evidence="1">
    <name type="scientific">bioreactor metagenome</name>
    <dbReference type="NCBI Taxonomy" id="1076179"/>
    <lineage>
        <taxon>unclassified sequences</taxon>
        <taxon>metagenomes</taxon>
        <taxon>ecological metagenomes</taxon>
    </lineage>
</organism>
<dbReference type="AlphaFoldDB" id="A0A645DTT0"/>
<proteinExistence type="predicted"/>